<evidence type="ECO:0000313" key="2">
    <source>
        <dbReference type="Proteomes" id="UP000800041"/>
    </source>
</evidence>
<dbReference type="Proteomes" id="UP000800041">
    <property type="component" value="Unassembled WGS sequence"/>
</dbReference>
<dbReference type="EMBL" id="ML977140">
    <property type="protein sequence ID" value="KAF1991230.1"/>
    <property type="molecule type" value="Genomic_DNA"/>
</dbReference>
<keyword evidence="2" id="KW-1185">Reference proteome</keyword>
<gene>
    <name evidence="1" type="ORF">K402DRAFT_173561</name>
</gene>
<protein>
    <submittedName>
        <fullName evidence="1">Uncharacterized protein</fullName>
    </submittedName>
</protein>
<dbReference type="AlphaFoldDB" id="A0A6G1HDX8"/>
<sequence>MTELPDGSSCLRPQPPVFLFRHIAYTNSHSPPPPPRCASFTTTQPPPSLSSFSILVVCPSIHTCARARLLREERNAKVLSPCLRTMVATLTTMCLSCK</sequence>
<reference evidence="1" key="1">
    <citation type="journal article" date="2020" name="Stud. Mycol.">
        <title>101 Dothideomycetes genomes: a test case for predicting lifestyles and emergence of pathogens.</title>
        <authorList>
            <person name="Haridas S."/>
            <person name="Albert R."/>
            <person name="Binder M."/>
            <person name="Bloem J."/>
            <person name="Labutti K."/>
            <person name="Salamov A."/>
            <person name="Andreopoulos B."/>
            <person name="Baker S."/>
            <person name="Barry K."/>
            <person name="Bills G."/>
            <person name="Bluhm B."/>
            <person name="Cannon C."/>
            <person name="Castanera R."/>
            <person name="Culley D."/>
            <person name="Daum C."/>
            <person name="Ezra D."/>
            <person name="Gonzalez J."/>
            <person name="Henrissat B."/>
            <person name="Kuo A."/>
            <person name="Liang C."/>
            <person name="Lipzen A."/>
            <person name="Lutzoni F."/>
            <person name="Magnuson J."/>
            <person name="Mondo S."/>
            <person name="Nolan M."/>
            <person name="Ohm R."/>
            <person name="Pangilinan J."/>
            <person name="Park H.-J."/>
            <person name="Ramirez L."/>
            <person name="Alfaro M."/>
            <person name="Sun H."/>
            <person name="Tritt A."/>
            <person name="Yoshinaga Y."/>
            <person name="Zwiers L.-H."/>
            <person name="Turgeon B."/>
            <person name="Goodwin S."/>
            <person name="Spatafora J."/>
            <person name="Crous P."/>
            <person name="Grigoriev I."/>
        </authorList>
    </citation>
    <scope>NUCLEOTIDE SEQUENCE</scope>
    <source>
        <strain evidence="1">CBS 113979</strain>
    </source>
</reference>
<proteinExistence type="predicted"/>
<accession>A0A6G1HDX8</accession>
<name>A0A6G1HDX8_9PEZI</name>
<evidence type="ECO:0000313" key="1">
    <source>
        <dbReference type="EMBL" id="KAF1991230.1"/>
    </source>
</evidence>
<organism evidence="1 2">
    <name type="scientific">Aulographum hederae CBS 113979</name>
    <dbReference type="NCBI Taxonomy" id="1176131"/>
    <lineage>
        <taxon>Eukaryota</taxon>
        <taxon>Fungi</taxon>
        <taxon>Dikarya</taxon>
        <taxon>Ascomycota</taxon>
        <taxon>Pezizomycotina</taxon>
        <taxon>Dothideomycetes</taxon>
        <taxon>Pleosporomycetidae</taxon>
        <taxon>Aulographales</taxon>
        <taxon>Aulographaceae</taxon>
    </lineage>
</organism>